<comment type="caution">
    <text evidence="5">The sequence shown here is derived from an EMBL/GenBank/DDBJ whole genome shotgun (WGS) entry which is preliminary data.</text>
</comment>
<dbReference type="SUPFAM" id="SSF50249">
    <property type="entry name" value="Nucleic acid-binding proteins"/>
    <property type="match status" value="1"/>
</dbReference>
<name>A0A8J8SZR6_HALGN</name>
<evidence type="ECO:0000256" key="1">
    <source>
        <dbReference type="ARBA" id="ARBA00022555"/>
    </source>
</evidence>
<accession>A0A8J8SZR6</accession>
<dbReference type="PROSITE" id="PS50886">
    <property type="entry name" value="TRBD"/>
    <property type="match status" value="1"/>
</dbReference>
<keyword evidence="6" id="KW-1185">Reference proteome</keyword>
<dbReference type="InterPro" id="IPR002547">
    <property type="entry name" value="tRNA-bd_dom"/>
</dbReference>
<protein>
    <recommendedName>
        <fullName evidence="4">tRNA-binding domain-containing protein</fullName>
    </recommendedName>
</protein>
<dbReference type="OrthoDB" id="19141at2759"/>
<dbReference type="Proteomes" id="UP000785679">
    <property type="component" value="Unassembled WGS sequence"/>
</dbReference>
<dbReference type="EMBL" id="RRYP01013894">
    <property type="protein sequence ID" value="TNV76263.1"/>
    <property type="molecule type" value="Genomic_DNA"/>
</dbReference>
<keyword evidence="2 3" id="KW-0694">RNA-binding</keyword>
<sequence length="177" mass="19237">MEEVWEVFSKIDLRVGKILECAPLEGSDKLYRELIDLGEGTPRLIGSGLNGKIPVDEMLSGLVVVFANLKPRKLASIESFGMVMCAGSEDKSVIELIRPPEGSKVGDRLQLVGNPCGGVALKQEKEELLNPKKKYAERFSEKLFTNDKAEASYNGVTIVTSEGGVVRAKSLANCHIS</sequence>
<evidence type="ECO:0000259" key="4">
    <source>
        <dbReference type="PROSITE" id="PS50886"/>
    </source>
</evidence>
<evidence type="ECO:0000256" key="2">
    <source>
        <dbReference type="ARBA" id="ARBA00022884"/>
    </source>
</evidence>
<dbReference type="GO" id="GO:0000049">
    <property type="term" value="F:tRNA binding"/>
    <property type="evidence" value="ECO:0007669"/>
    <property type="project" value="UniProtKB-UniRule"/>
</dbReference>
<dbReference type="AlphaFoldDB" id="A0A8J8SZR6"/>
<reference evidence="5" key="1">
    <citation type="submission" date="2019-06" db="EMBL/GenBank/DDBJ databases">
        <authorList>
            <person name="Zheng W."/>
        </authorList>
    </citation>
    <scope>NUCLEOTIDE SEQUENCE</scope>
    <source>
        <strain evidence="5">QDHG01</strain>
    </source>
</reference>
<organism evidence="5 6">
    <name type="scientific">Halteria grandinella</name>
    <dbReference type="NCBI Taxonomy" id="5974"/>
    <lineage>
        <taxon>Eukaryota</taxon>
        <taxon>Sar</taxon>
        <taxon>Alveolata</taxon>
        <taxon>Ciliophora</taxon>
        <taxon>Intramacronucleata</taxon>
        <taxon>Spirotrichea</taxon>
        <taxon>Stichotrichia</taxon>
        <taxon>Sporadotrichida</taxon>
        <taxon>Halteriidae</taxon>
        <taxon>Halteria</taxon>
    </lineage>
</organism>
<evidence type="ECO:0000313" key="5">
    <source>
        <dbReference type="EMBL" id="TNV76263.1"/>
    </source>
</evidence>
<evidence type="ECO:0000313" key="6">
    <source>
        <dbReference type="Proteomes" id="UP000785679"/>
    </source>
</evidence>
<dbReference type="Pfam" id="PF01588">
    <property type="entry name" value="tRNA_bind"/>
    <property type="match status" value="1"/>
</dbReference>
<proteinExistence type="predicted"/>
<dbReference type="PANTHER" id="PTHR11586:SF33">
    <property type="entry name" value="AMINOACYL TRNA SYNTHASE COMPLEX-INTERACTING MULTIFUNCTIONAL PROTEIN 1"/>
    <property type="match status" value="1"/>
</dbReference>
<evidence type="ECO:0000256" key="3">
    <source>
        <dbReference type="PROSITE-ProRule" id="PRU00209"/>
    </source>
</evidence>
<feature type="domain" description="TRNA-binding" evidence="4">
    <location>
        <begin position="7"/>
        <end position="110"/>
    </location>
</feature>
<dbReference type="PANTHER" id="PTHR11586">
    <property type="entry name" value="TRNA-AMINOACYLATION COFACTOR ARC1 FAMILY MEMBER"/>
    <property type="match status" value="1"/>
</dbReference>
<dbReference type="Gene3D" id="2.40.50.140">
    <property type="entry name" value="Nucleic acid-binding proteins"/>
    <property type="match status" value="1"/>
</dbReference>
<dbReference type="InterPro" id="IPR051270">
    <property type="entry name" value="Tyrosine-tRNA_ligase_regulator"/>
</dbReference>
<dbReference type="InterPro" id="IPR012340">
    <property type="entry name" value="NA-bd_OB-fold"/>
</dbReference>
<gene>
    <name evidence="5" type="ORF">FGO68_gene7025</name>
</gene>
<keyword evidence="1 3" id="KW-0820">tRNA-binding</keyword>